<sequence length="478" mass="53741">MTLFSILLATALSVSHDSANISKKVCWFDTPKAVTAECYQLRVPESKTQKISTILSLPVVVLTDSETDEKLAPVVLPSIGPLYGLGLGEEHIAKALAGFSSNEFGNRKHIYIDTRGTGLAKPIPNCPEEEAYSTQDRMDFGNCIKEISAGGSDVYEYRAERAADDIVALSEAMKLPRFHVIAYGQETKAIQILARNNPNLIKSAIFLNPEPERYPTLEYTAESWAIAVQRVVQLCRHSTICSQKYQNIFEGDIDKSIDDISLDPLTFEGEPASYFLQNEFNGYDIATHIYLGFENAEMVKHVPVLLSLALAGNGQQYADYVYGLYQEIDWSQYDYGIGEATTSIATYCQDRYWVNDKRQMGKQGPYFLKDIEANALKNYEYYCENVFKKPSHSFAPDAIDDYNFLAVYGDLSAYVSPASYSFFAKPSRGQRIVVKNVNEDLFESECTEKWMTEYMDMIDAGMMPPIKLSPCEPKVIDF</sequence>
<protein>
    <submittedName>
        <fullName evidence="1">Alpha/beta fold hydrolase</fullName>
    </submittedName>
</protein>
<dbReference type="EMBL" id="JBHUHT010000028">
    <property type="protein sequence ID" value="MFD2097714.1"/>
    <property type="molecule type" value="Genomic_DNA"/>
</dbReference>
<keyword evidence="2" id="KW-1185">Reference proteome</keyword>
<evidence type="ECO:0000313" key="2">
    <source>
        <dbReference type="Proteomes" id="UP001597380"/>
    </source>
</evidence>
<keyword evidence="1" id="KW-0378">Hydrolase</keyword>
<proteinExistence type="predicted"/>
<dbReference type="Gene3D" id="3.40.50.1820">
    <property type="entry name" value="alpha/beta hydrolase"/>
    <property type="match status" value="1"/>
</dbReference>
<name>A0ABW4XUY7_9GAMM</name>
<reference evidence="2" key="1">
    <citation type="journal article" date="2019" name="Int. J. Syst. Evol. Microbiol.">
        <title>The Global Catalogue of Microorganisms (GCM) 10K type strain sequencing project: providing services to taxonomists for standard genome sequencing and annotation.</title>
        <authorList>
            <consortium name="The Broad Institute Genomics Platform"/>
            <consortium name="The Broad Institute Genome Sequencing Center for Infectious Disease"/>
            <person name="Wu L."/>
            <person name="Ma J."/>
        </authorList>
    </citation>
    <scope>NUCLEOTIDE SEQUENCE [LARGE SCALE GENOMIC DNA]</scope>
    <source>
        <strain evidence="2">CGMCC 1.10992</strain>
    </source>
</reference>
<organism evidence="1 2">
    <name type="scientific">Corallincola platygyrae</name>
    <dbReference type="NCBI Taxonomy" id="1193278"/>
    <lineage>
        <taxon>Bacteria</taxon>
        <taxon>Pseudomonadati</taxon>
        <taxon>Pseudomonadota</taxon>
        <taxon>Gammaproteobacteria</taxon>
        <taxon>Alteromonadales</taxon>
        <taxon>Psychromonadaceae</taxon>
        <taxon>Corallincola</taxon>
    </lineage>
</organism>
<accession>A0ABW4XUY7</accession>
<comment type="caution">
    <text evidence="1">The sequence shown here is derived from an EMBL/GenBank/DDBJ whole genome shotgun (WGS) entry which is preliminary data.</text>
</comment>
<dbReference type="Proteomes" id="UP001597380">
    <property type="component" value="Unassembled WGS sequence"/>
</dbReference>
<dbReference type="SUPFAM" id="SSF53474">
    <property type="entry name" value="alpha/beta-Hydrolases"/>
    <property type="match status" value="1"/>
</dbReference>
<gene>
    <name evidence="1" type="ORF">ACFSJ3_17120</name>
</gene>
<dbReference type="RefSeq" id="WP_345341914.1">
    <property type="nucleotide sequence ID" value="NZ_BAABLI010000032.1"/>
</dbReference>
<dbReference type="InterPro" id="IPR029058">
    <property type="entry name" value="AB_hydrolase_fold"/>
</dbReference>
<dbReference type="GO" id="GO:0016787">
    <property type="term" value="F:hydrolase activity"/>
    <property type="evidence" value="ECO:0007669"/>
    <property type="project" value="UniProtKB-KW"/>
</dbReference>
<evidence type="ECO:0000313" key="1">
    <source>
        <dbReference type="EMBL" id="MFD2097714.1"/>
    </source>
</evidence>